<reference evidence="1" key="1">
    <citation type="journal article" date="2020" name="Stud. Mycol.">
        <title>101 Dothideomycetes genomes: a test case for predicting lifestyles and emergence of pathogens.</title>
        <authorList>
            <person name="Haridas S."/>
            <person name="Albert R."/>
            <person name="Binder M."/>
            <person name="Bloem J."/>
            <person name="Labutti K."/>
            <person name="Salamov A."/>
            <person name="Andreopoulos B."/>
            <person name="Baker S."/>
            <person name="Barry K."/>
            <person name="Bills G."/>
            <person name="Bluhm B."/>
            <person name="Cannon C."/>
            <person name="Castanera R."/>
            <person name="Culley D."/>
            <person name="Daum C."/>
            <person name="Ezra D."/>
            <person name="Gonzalez J."/>
            <person name="Henrissat B."/>
            <person name="Kuo A."/>
            <person name="Liang C."/>
            <person name="Lipzen A."/>
            <person name="Lutzoni F."/>
            <person name="Magnuson J."/>
            <person name="Mondo S."/>
            <person name="Nolan M."/>
            <person name="Ohm R."/>
            <person name="Pangilinan J."/>
            <person name="Park H.-J."/>
            <person name="Ramirez L."/>
            <person name="Alfaro M."/>
            <person name="Sun H."/>
            <person name="Tritt A."/>
            <person name="Yoshinaga Y."/>
            <person name="Zwiers L.-H."/>
            <person name="Turgeon B."/>
            <person name="Goodwin S."/>
            <person name="Spatafora J."/>
            <person name="Crous P."/>
            <person name="Grigoriev I."/>
        </authorList>
    </citation>
    <scope>NUCLEOTIDE SEQUENCE</scope>
    <source>
        <strain evidence="1">ATCC 36951</strain>
    </source>
</reference>
<dbReference type="PANTHER" id="PTHR10826">
    <property type="entry name" value="COMPLEMENT COMPONENT 1"/>
    <property type="match status" value="1"/>
</dbReference>
<dbReference type="PANTHER" id="PTHR10826:SF1">
    <property type="entry name" value="COMPLEMENT COMPONENT 1 Q SUBCOMPONENT-BINDING PROTEIN, MITOCHONDRIAL"/>
    <property type="match status" value="1"/>
</dbReference>
<dbReference type="Gene3D" id="3.10.280.10">
    <property type="entry name" value="Mitochondrial glycoprotein"/>
    <property type="match status" value="1"/>
</dbReference>
<dbReference type="GO" id="GO:0005759">
    <property type="term" value="C:mitochondrial matrix"/>
    <property type="evidence" value="ECO:0007669"/>
    <property type="project" value="InterPro"/>
</dbReference>
<dbReference type="EMBL" id="ML993597">
    <property type="protein sequence ID" value="KAF2166242.1"/>
    <property type="molecule type" value="Genomic_DNA"/>
</dbReference>
<dbReference type="GO" id="GO:0042256">
    <property type="term" value="P:cytosolic ribosome assembly"/>
    <property type="evidence" value="ECO:0007669"/>
    <property type="project" value="TreeGrafter"/>
</dbReference>
<dbReference type="InterPro" id="IPR036561">
    <property type="entry name" value="MAM33_sf"/>
</dbReference>
<evidence type="ECO:0000313" key="2">
    <source>
        <dbReference type="Proteomes" id="UP000799537"/>
    </source>
</evidence>
<gene>
    <name evidence="1" type="ORF">M409DRAFT_55102</name>
</gene>
<dbReference type="Pfam" id="PF02330">
    <property type="entry name" value="MAM33"/>
    <property type="match status" value="1"/>
</dbReference>
<dbReference type="AlphaFoldDB" id="A0A6A6CJW8"/>
<dbReference type="GeneID" id="54566185"/>
<dbReference type="SUPFAM" id="SSF54529">
    <property type="entry name" value="Mitochondrial glycoprotein MAM33-like"/>
    <property type="match status" value="1"/>
</dbReference>
<evidence type="ECO:0000313" key="1">
    <source>
        <dbReference type="EMBL" id="KAF2166242.1"/>
    </source>
</evidence>
<name>A0A6A6CJW8_ZASCE</name>
<proteinExistence type="predicted"/>
<organism evidence="1 2">
    <name type="scientific">Zasmidium cellare ATCC 36951</name>
    <dbReference type="NCBI Taxonomy" id="1080233"/>
    <lineage>
        <taxon>Eukaryota</taxon>
        <taxon>Fungi</taxon>
        <taxon>Dikarya</taxon>
        <taxon>Ascomycota</taxon>
        <taxon>Pezizomycotina</taxon>
        <taxon>Dothideomycetes</taxon>
        <taxon>Dothideomycetidae</taxon>
        <taxon>Mycosphaerellales</taxon>
        <taxon>Mycosphaerellaceae</taxon>
        <taxon>Zasmidium</taxon>
    </lineage>
</organism>
<protein>
    <recommendedName>
        <fullName evidence="3">Mitochondrial glyco protein</fullName>
    </recommendedName>
</protein>
<dbReference type="Proteomes" id="UP000799537">
    <property type="component" value="Unassembled WGS sequence"/>
</dbReference>
<dbReference type="InterPro" id="IPR003428">
    <property type="entry name" value="MAM33"/>
</dbReference>
<dbReference type="OrthoDB" id="278212at2759"/>
<sequence length="310" mass="34693">MLRSVFRSAPRSFARLATTTTRQAFTSPIKSRIISQAPRTASAFFSTTPSRFDQPSQELAAKLESEIDIEAQESNTQAGSDSNVESFIAENPFWEIQDRAGEQDVYLTRKYDDETITVHFSISEFNSPSEEWGEEMDPAMADEEDMDLQSGGANTKGAINRGGTANQNFKVAPEDSIAPADREELRDEEDDQPSSPAFPVRVSVLVQRAGKGSLKFILTASEGDIMIEHLIQLPQSLSSNAAELLRNHPENLYTGPPFQQLDEDVQQILEQYLSDRGITTALATFVPDYIDVKEQKEYLGWLRRVKEFVE</sequence>
<keyword evidence="2" id="KW-1185">Reference proteome</keyword>
<accession>A0A6A6CJW8</accession>
<evidence type="ECO:0008006" key="3">
    <source>
        <dbReference type="Google" id="ProtNLM"/>
    </source>
</evidence>
<dbReference type="RefSeq" id="XP_033667131.1">
    <property type="nucleotide sequence ID" value="XM_033812913.1"/>
</dbReference>